<feature type="domain" description="General stress protein 17M-like" evidence="2">
    <location>
        <begin position="10"/>
        <end position="102"/>
    </location>
</feature>
<dbReference type="Pfam" id="PF11181">
    <property type="entry name" value="YflT"/>
    <property type="match status" value="1"/>
</dbReference>
<sequence length="394" mass="44717">MATPDKKYMGTFYSQRELLEAMDALKKQGHTEKDMYVVTNDEQDIRMIRGRTDAEVESAGDENWLEKVKHFIMGEEPVTGAFEKMGYSQEQANRYYAEAKKGGMLLFIDRELDMRNHAGKNNKHLNKELGVSPYRSDEDYFKTNVGAEPATALNHENLDLNNGTTRPHLVKSNKDTLERAASGERVPVNKVNTGDDISRKVIESDRNHHADLDHRLTTSTAETRADINTNPANDTLRKAAAGEWVDKQNVQAGDRISEEMINKNKQGEELDHRLTTNTETGRNLSTRDDSNLKKAAAGEWVDKRNVQAGDRISEEMVNKNKQGEELDHRLTTNYETANNQVSTHDDSTLKKAASGEWVDKEDVQVGDRLSEEMAKKRKENDQELDHRLKDDNSI</sequence>
<organism evidence="3 4">
    <name type="scientific">Aciduricibacillus chroicocephali</name>
    <dbReference type="NCBI Taxonomy" id="3054939"/>
    <lineage>
        <taxon>Bacteria</taxon>
        <taxon>Bacillati</taxon>
        <taxon>Bacillota</taxon>
        <taxon>Bacilli</taxon>
        <taxon>Bacillales</taxon>
        <taxon>Bacillaceae</taxon>
        <taxon>Aciduricibacillus</taxon>
    </lineage>
</organism>
<feature type="compositionally biased region" description="Polar residues" evidence="1">
    <location>
        <begin position="275"/>
        <end position="284"/>
    </location>
</feature>
<evidence type="ECO:0000256" key="1">
    <source>
        <dbReference type="SAM" id="MobiDB-lite"/>
    </source>
</evidence>
<keyword evidence="4" id="KW-1185">Reference proteome</keyword>
<dbReference type="RefSeq" id="WP_348028548.1">
    <property type="nucleotide sequence ID" value="NZ_CP129113.1"/>
</dbReference>
<accession>A0ABY9KW65</accession>
<name>A0ABY9KW65_9BACI</name>
<feature type="region of interest" description="Disordered" evidence="1">
    <location>
        <begin position="371"/>
        <end position="394"/>
    </location>
</feature>
<reference evidence="3" key="1">
    <citation type="submission" date="2023-06" db="EMBL/GenBank/DDBJ databases">
        <title>A Treasure from Seagulls: Isolation and Description of Aciduricobacillus qingdaonensis gen. nov., sp. nov., a Rare Obligately Uric Acid-utilizing Member in the Family Bacillaceae.</title>
        <authorList>
            <person name="Liu W."/>
            <person name="Wang B."/>
        </authorList>
    </citation>
    <scope>NUCLEOTIDE SEQUENCE</scope>
    <source>
        <strain evidence="3">44XB</strain>
    </source>
</reference>
<evidence type="ECO:0000313" key="3">
    <source>
        <dbReference type="EMBL" id="WLV24976.1"/>
    </source>
</evidence>
<gene>
    <name evidence="3" type="ORF">QR721_01685</name>
</gene>
<dbReference type="Proteomes" id="UP001180087">
    <property type="component" value="Chromosome"/>
</dbReference>
<feature type="compositionally biased region" description="Basic and acidic residues" evidence="1">
    <location>
        <begin position="265"/>
        <end position="274"/>
    </location>
</feature>
<feature type="region of interest" description="Disordered" evidence="1">
    <location>
        <begin position="265"/>
        <end position="290"/>
    </location>
</feature>
<protein>
    <submittedName>
        <fullName evidence="3">General stress protein</fullName>
    </submittedName>
</protein>
<proteinExistence type="predicted"/>
<dbReference type="InterPro" id="IPR025889">
    <property type="entry name" value="GSP17M-like_dom"/>
</dbReference>
<evidence type="ECO:0000259" key="2">
    <source>
        <dbReference type="Pfam" id="PF11181"/>
    </source>
</evidence>
<evidence type="ECO:0000313" key="4">
    <source>
        <dbReference type="Proteomes" id="UP001180087"/>
    </source>
</evidence>
<dbReference type="EMBL" id="CP129113">
    <property type="protein sequence ID" value="WLV24976.1"/>
    <property type="molecule type" value="Genomic_DNA"/>
</dbReference>